<feature type="transmembrane region" description="Helical" evidence="6">
    <location>
        <begin position="21"/>
        <end position="45"/>
    </location>
</feature>
<evidence type="ECO:0000256" key="6">
    <source>
        <dbReference type="SAM" id="Phobius"/>
    </source>
</evidence>
<feature type="transmembrane region" description="Helical" evidence="6">
    <location>
        <begin position="91"/>
        <end position="112"/>
    </location>
</feature>
<feature type="transmembrane region" description="Helical" evidence="6">
    <location>
        <begin position="240"/>
        <end position="265"/>
    </location>
</feature>
<organism evidence="7 8">
    <name type="scientific">Halobium salinum</name>
    <dbReference type="NCBI Taxonomy" id="1364940"/>
    <lineage>
        <taxon>Archaea</taxon>
        <taxon>Methanobacteriati</taxon>
        <taxon>Methanobacteriota</taxon>
        <taxon>Stenosarchaea group</taxon>
        <taxon>Halobacteria</taxon>
        <taxon>Halobacteriales</taxon>
        <taxon>Haloferacaceae</taxon>
        <taxon>Halobium</taxon>
    </lineage>
</organism>
<evidence type="ECO:0000256" key="3">
    <source>
        <dbReference type="ARBA" id="ARBA00022692"/>
    </source>
</evidence>
<feature type="transmembrane region" description="Helical" evidence="6">
    <location>
        <begin position="196"/>
        <end position="219"/>
    </location>
</feature>
<feature type="transmembrane region" description="Helical" evidence="6">
    <location>
        <begin position="330"/>
        <end position="351"/>
    </location>
</feature>
<dbReference type="Pfam" id="PF01566">
    <property type="entry name" value="Nramp"/>
    <property type="match status" value="1"/>
</dbReference>
<keyword evidence="4 6" id="KW-1133">Transmembrane helix</keyword>
<feature type="transmembrane region" description="Helical" evidence="6">
    <location>
        <begin position="157"/>
        <end position="176"/>
    </location>
</feature>
<evidence type="ECO:0000256" key="5">
    <source>
        <dbReference type="ARBA" id="ARBA00023136"/>
    </source>
</evidence>
<feature type="transmembrane region" description="Helical" evidence="6">
    <location>
        <begin position="124"/>
        <end position="150"/>
    </location>
</feature>
<reference evidence="7 8" key="1">
    <citation type="journal article" date="2019" name="Int. J. Syst. Evol. Microbiol.">
        <title>The Global Catalogue of Microorganisms (GCM) 10K type strain sequencing project: providing services to taxonomists for standard genome sequencing and annotation.</title>
        <authorList>
            <consortium name="The Broad Institute Genomics Platform"/>
            <consortium name="The Broad Institute Genome Sequencing Center for Infectious Disease"/>
            <person name="Wu L."/>
            <person name="Ma J."/>
        </authorList>
    </citation>
    <scope>NUCLEOTIDE SEQUENCE [LARGE SCALE GENOMIC DNA]</scope>
    <source>
        <strain evidence="7 8">CGMCC 1.12553</strain>
    </source>
</reference>
<accession>A0ABD5P6D3</accession>
<keyword evidence="2" id="KW-0813">Transport</keyword>
<comment type="subcellular location">
    <subcellularLocation>
        <location evidence="1">Membrane</location>
        <topology evidence="1">Multi-pass membrane protein</topology>
    </subcellularLocation>
</comment>
<dbReference type="PANTHER" id="PTHR11706">
    <property type="entry name" value="SOLUTE CARRIER PROTEIN FAMILY 11 MEMBER"/>
    <property type="match status" value="1"/>
</dbReference>
<keyword evidence="5 6" id="KW-0472">Membrane</keyword>
<proteinExistence type="predicted"/>
<feature type="transmembrane region" description="Helical" evidence="6">
    <location>
        <begin position="357"/>
        <end position="380"/>
    </location>
</feature>
<comment type="caution">
    <text evidence="7">The sequence shown here is derived from an EMBL/GenBank/DDBJ whole genome shotgun (WGS) entry which is preliminary data.</text>
</comment>
<evidence type="ECO:0000256" key="2">
    <source>
        <dbReference type="ARBA" id="ARBA00022448"/>
    </source>
</evidence>
<feature type="transmembrane region" description="Helical" evidence="6">
    <location>
        <begin position="285"/>
        <end position="309"/>
    </location>
</feature>
<evidence type="ECO:0000313" key="7">
    <source>
        <dbReference type="EMBL" id="MFC4356415.1"/>
    </source>
</evidence>
<dbReference type="AlphaFoldDB" id="A0ABD5P6D3"/>
<feature type="transmembrane region" description="Helical" evidence="6">
    <location>
        <begin position="51"/>
        <end position="70"/>
    </location>
</feature>
<dbReference type="RefSeq" id="WP_267624769.1">
    <property type="nucleotide sequence ID" value="NZ_JAODIW010000010.1"/>
</dbReference>
<evidence type="ECO:0000256" key="4">
    <source>
        <dbReference type="ARBA" id="ARBA00022989"/>
    </source>
</evidence>
<dbReference type="PANTHER" id="PTHR11706:SF33">
    <property type="entry name" value="NATURAL RESISTANCE-ASSOCIATED MACROPHAGE PROTEIN 2"/>
    <property type="match status" value="1"/>
</dbReference>
<evidence type="ECO:0000256" key="1">
    <source>
        <dbReference type="ARBA" id="ARBA00004141"/>
    </source>
</evidence>
<sequence length="426" mass="44200">MAQRTSTHNDSDGPLSVLTDFFARYGLAFVMVASYFGSGSVFIASSAGVQYGYALLWAIGGAVLLGFMAQDMSARLGIFGDSLTDFMRRKLGRGGATALAVLLSVGCVAWGLELTAAVGKGISLLFGGVVGWMPLAVVTALLAMVVGILGYSYVERIMTGMMLGLLVAYLVVATAATPDLGDIAAGFVPGVPEAGAVTLVVGILGTTALWPNFFLEATLVEEKGWNSASDLSDIRQDLGVGYMVGGLTTVAIVVAAAAILRPAGITQLDNFLTPGLALADILGEWAMVLFIVGAVAAAFNSIIPILWAPAYMIPKAMGIDVTSEDRTFRLVYVVGVAISGLSPLVHIFFGLSVVDMIILFPAYNGVVGLPITAALLLWAVNDSETMGEYTNGWKLNVLNSALVVLALYLAVSSAEGVFAAIFGGGL</sequence>
<name>A0ABD5P6D3_9EURY</name>
<dbReference type="EMBL" id="JBHSDS010000001">
    <property type="protein sequence ID" value="MFC4356415.1"/>
    <property type="molecule type" value="Genomic_DNA"/>
</dbReference>
<dbReference type="GO" id="GO:0016020">
    <property type="term" value="C:membrane"/>
    <property type="evidence" value="ECO:0007669"/>
    <property type="project" value="UniProtKB-SubCell"/>
</dbReference>
<evidence type="ECO:0000313" key="8">
    <source>
        <dbReference type="Proteomes" id="UP001595921"/>
    </source>
</evidence>
<gene>
    <name evidence="7" type="ORF">ACFO0N_00460</name>
</gene>
<dbReference type="Proteomes" id="UP001595921">
    <property type="component" value="Unassembled WGS sequence"/>
</dbReference>
<protein>
    <submittedName>
        <fullName evidence="7">NRAMP family divalent metal transporter</fullName>
    </submittedName>
</protein>
<feature type="transmembrane region" description="Helical" evidence="6">
    <location>
        <begin position="401"/>
        <end position="422"/>
    </location>
</feature>
<dbReference type="InterPro" id="IPR001046">
    <property type="entry name" value="NRAMP_fam"/>
</dbReference>
<keyword evidence="8" id="KW-1185">Reference proteome</keyword>
<keyword evidence="3 6" id="KW-0812">Transmembrane</keyword>